<organism evidence="11 12">
    <name type="scientific">Paractinoplanes globisporus</name>
    <dbReference type="NCBI Taxonomy" id="113565"/>
    <lineage>
        <taxon>Bacteria</taxon>
        <taxon>Bacillati</taxon>
        <taxon>Actinomycetota</taxon>
        <taxon>Actinomycetes</taxon>
        <taxon>Micromonosporales</taxon>
        <taxon>Micromonosporaceae</taxon>
        <taxon>Paractinoplanes</taxon>
    </lineage>
</organism>
<comment type="similarity">
    <text evidence="9">Belongs to the ABC transporter superfamily. Drug exporter-1 (DrugE1) (TC 3.A.1.105) family.</text>
</comment>
<keyword evidence="6" id="KW-1278">Translocase</keyword>
<evidence type="ECO:0000256" key="4">
    <source>
        <dbReference type="ARBA" id="ARBA00022741"/>
    </source>
</evidence>
<dbReference type="Pfam" id="PF00005">
    <property type="entry name" value="ABC_tran"/>
    <property type="match status" value="1"/>
</dbReference>
<evidence type="ECO:0000313" key="12">
    <source>
        <dbReference type="Proteomes" id="UP001602245"/>
    </source>
</evidence>
<keyword evidence="12" id="KW-1185">Reference proteome</keyword>
<dbReference type="SMART" id="SM00382">
    <property type="entry name" value="AAA"/>
    <property type="match status" value="1"/>
</dbReference>
<evidence type="ECO:0000256" key="7">
    <source>
        <dbReference type="ARBA" id="ARBA00023136"/>
    </source>
</evidence>
<dbReference type="PROSITE" id="PS00211">
    <property type="entry name" value="ABC_TRANSPORTER_1"/>
    <property type="match status" value="1"/>
</dbReference>
<comment type="subcellular location">
    <subcellularLocation>
        <location evidence="1">Cell membrane</location>
        <topology evidence="1">Peripheral membrane protein</topology>
        <orientation evidence="1">Cytoplasmic side</orientation>
    </subcellularLocation>
</comment>
<evidence type="ECO:0000256" key="6">
    <source>
        <dbReference type="ARBA" id="ARBA00022967"/>
    </source>
</evidence>
<dbReference type="InterPro" id="IPR027417">
    <property type="entry name" value="P-loop_NTPase"/>
</dbReference>
<keyword evidence="8" id="KW-0046">Antibiotic resistance</keyword>
<dbReference type="Gene3D" id="3.40.50.300">
    <property type="entry name" value="P-loop containing nucleotide triphosphate hydrolases"/>
    <property type="match status" value="1"/>
</dbReference>
<evidence type="ECO:0000256" key="1">
    <source>
        <dbReference type="ARBA" id="ARBA00004413"/>
    </source>
</evidence>
<dbReference type="RefSeq" id="WP_020514131.1">
    <property type="nucleotide sequence ID" value="NZ_JBIAZU010000003.1"/>
</dbReference>
<dbReference type="InterPro" id="IPR003593">
    <property type="entry name" value="AAA+_ATPase"/>
</dbReference>
<accession>A0ABW6WDC7</accession>
<dbReference type="EMBL" id="JBIAZU010000003">
    <property type="protein sequence ID" value="MFF5291311.1"/>
    <property type="molecule type" value="Genomic_DNA"/>
</dbReference>
<reference evidence="11 12" key="1">
    <citation type="submission" date="2024-10" db="EMBL/GenBank/DDBJ databases">
        <title>The Natural Products Discovery Center: Release of the First 8490 Sequenced Strains for Exploring Actinobacteria Biosynthetic Diversity.</title>
        <authorList>
            <person name="Kalkreuter E."/>
            <person name="Kautsar S.A."/>
            <person name="Yang D."/>
            <person name="Bader C.D."/>
            <person name="Teijaro C.N."/>
            <person name="Fluegel L."/>
            <person name="Davis C.M."/>
            <person name="Simpson J.R."/>
            <person name="Lauterbach L."/>
            <person name="Steele A.D."/>
            <person name="Gui C."/>
            <person name="Meng S."/>
            <person name="Li G."/>
            <person name="Viehrig K."/>
            <person name="Ye F."/>
            <person name="Su P."/>
            <person name="Kiefer A.F."/>
            <person name="Nichols A."/>
            <person name="Cepeda A.J."/>
            <person name="Yan W."/>
            <person name="Fan B."/>
            <person name="Jiang Y."/>
            <person name="Adhikari A."/>
            <person name="Zheng C.-J."/>
            <person name="Schuster L."/>
            <person name="Cowan T.M."/>
            <person name="Smanski M.J."/>
            <person name="Chevrette M.G."/>
            <person name="De Carvalho L.P.S."/>
            <person name="Shen B."/>
        </authorList>
    </citation>
    <scope>NUCLEOTIDE SEQUENCE [LARGE SCALE GENOMIC DNA]</scope>
    <source>
        <strain evidence="11 12">NPDC000087</strain>
    </source>
</reference>
<dbReference type="GO" id="GO:0005524">
    <property type="term" value="F:ATP binding"/>
    <property type="evidence" value="ECO:0007669"/>
    <property type="project" value="UniProtKB-KW"/>
</dbReference>
<dbReference type="PANTHER" id="PTHR42711:SF19">
    <property type="entry name" value="DOXORUBICIN RESISTANCE ATP-BINDING PROTEIN DRRA"/>
    <property type="match status" value="1"/>
</dbReference>
<evidence type="ECO:0000259" key="10">
    <source>
        <dbReference type="PROSITE" id="PS50893"/>
    </source>
</evidence>
<dbReference type="InterPro" id="IPR005894">
    <property type="entry name" value="DrrA"/>
</dbReference>
<proteinExistence type="inferred from homology"/>
<evidence type="ECO:0000256" key="5">
    <source>
        <dbReference type="ARBA" id="ARBA00022840"/>
    </source>
</evidence>
<feature type="domain" description="ABC transporter" evidence="10">
    <location>
        <begin position="6"/>
        <end position="236"/>
    </location>
</feature>
<dbReference type="InterPro" id="IPR017871">
    <property type="entry name" value="ABC_transporter-like_CS"/>
</dbReference>
<keyword evidence="2" id="KW-0813">Transport</keyword>
<sequence>MSPTAVETSGLVKTFGDNRAVDGVDLTVPAGTVYGLLGPNGAGKTTVVRMLATLLRPDGGRATVFGHDVVREADAVRSRVSLTGQYASVDEDLTGTENLVLLARLLGHSKPSARERATQLLAAFGLTDAADRQVKKYSGGMRRRIDIAASILNTPDLLFLDEPTTGLDPRSRSQVWEIVRAVVATGTTVLLTTQYLDEADQLAHRIAVIDHGRMIAEGTPGELKSSIGAGTVHVRLRDAEQRPAASLVLAEELGTTVQLEADPVALTARADASGSDRGAAEQASRALARLADAGIIVDDFALGQPSLDEVFLALTEEAAA</sequence>
<keyword evidence="3" id="KW-1003">Cell membrane</keyword>
<keyword evidence="5 11" id="KW-0067">ATP-binding</keyword>
<dbReference type="PANTHER" id="PTHR42711">
    <property type="entry name" value="ABC TRANSPORTER ATP-BINDING PROTEIN"/>
    <property type="match status" value="1"/>
</dbReference>
<evidence type="ECO:0000256" key="3">
    <source>
        <dbReference type="ARBA" id="ARBA00022475"/>
    </source>
</evidence>
<evidence type="ECO:0000256" key="8">
    <source>
        <dbReference type="ARBA" id="ARBA00023251"/>
    </source>
</evidence>
<name>A0ABW6WDC7_9ACTN</name>
<evidence type="ECO:0000313" key="11">
    <source>
        <dbReference type="EMBL" id="MFF5291311.1"/>
    </source>
</evidence>
<dbReference type="PROSITE" id="PS50893">
    <property type="entry name" value="ABC_TRANSPORTER_2"/>
    <property type="match status" value="1"/>
</dbReference>
<gene>
    <name evidence="11" type="ORF">ACFY35_17860</name>
</gene>
<dbReference type="SUPFAM" id="SSF52540">
    <property type="entry name" value="P-loop containing nucleoside triphosphate hydrolases"/>
    <property type="match status" value="1"/>
</dbReference>
<dbReference type="NCBIfam" id="TIGR01188">
    <property type="entry name" value="drrA"/>
    <property type="match status" value="1"/>
</dbReference>
<keyword evidence="7" id="KW-0472">Membrane</keyword>
<dbReference type="InterPro" id="IPR003439">
    <property type="entry name" value="ABC_transporter-like_ATP-bd"/>
</dbReference>
<protein>
    <submittedName>
        <fullName evidence="11">Daunorubicin resistance protein DrrA family ABC transporter ATP-binding protein</fullName>
    </submittedName>
</protein>
<comment type="caution">
    <text evidence="11">The sequence shown here is derived from an EMBL/GenBank/DDBJ whole genome shotgun (WGS) entry which is preliminary data.</text>
</comment>
<dbReference type="InterPro" id="IPR050763">
    <property type="entry name" value="ABC_transporter_ATP-binding"/>
</dbReference>
<evidence type="ECO:0000256" key="9">
    <source>
        <dbReference type="ARBA" id="ARBA00049985"/>
    </source>
</evidence>
<keyword evidence="4" id="KW-0547">Nucleotide-binding</keyword>
<dbReference type="Proteomes" id="UP001602245">
    <property type="component" value="Unassembled WGS sequence"/>
</dbReference>
<evidence type="ECO:0000256" key="2">
    <source>
        <dbReference type="ARBA" id="ARBA00022448"/>
    </source>
</evidence>